<comment type="caution">
    <text evidence="2">The sequence shown here is derived from an EMBL/GenBank/DDBJ whole genome shotgun (WGS) entry which is preliminary data.</text>
</comment>
<proteinExistence type="predicted"/>
<keyword evidence="3" id="KW-1185">Reference proteome</keyword>
<feature type="transmembrane region" description="Helical" evidence="1">
    <location>
        <begin position="7"/>
        <end position="25"/>
    </location>
</feature>
<evidence type="ECO:0000313" key="2">
    <source>
        <dbReference type="EMBL" id="MWA06531.1"/>
    </source>
</evidence>
<evidence type="ECO:0000313" key="3">
    <source>
        <dbReference type="Proteomes" id="UP000462055"/>
    </source>
</evidence>
<reference evidence="2" key="1">
    <citation type="submission" date="2019-12" db="EMBL/GenBank/DDBJ databases">
        <title>Actinomadura physcomitrii sp. nov., a novel actinomycete isolated from moss [Physcomitrium sphaericum (Ludw) Fuernr].</title>
        <authorList>
            <person name="Zhuang X."/>
        </authorList>
    </citation>
    <scope>NUCLEOTIDE SEQUENCE [LARGE SCALE GENOMIC DNA]</scope>
    <source>
        <strain evidence="2">LD22</strain>
    </source>
</reference>
<dbReference type="SUPFAM" id="SSF103473">
    <property type="entry name" value="MFS general substrate transporter"/>
    <property type="match status" value="1"/>
</dbReference>
<dbReference type="AlphaFoldDB" id="A0A6I4MT62"/>
<dbReference type="InterPro" id="IPR036259">
    <property type="entry name" value="MFS_trans_sf"/>
</dbReference>
<keyword evidence="1" id="KW-0812">Transmembrane</keyword>
<dbReference type="EMBL" id="WBMS02000053">
    <property type="protein sequence ID" value="MWA06531.1"/>
    <property type="molecule type" value="Genomic_DNA"/>
</dbReference>
<evidence type="ECO:0008006" key="4">
    <source>
        <dbReference type="Google" id="ProtNLM"/>
    </source>
</evidence>
<protein>
    <recommendedName>
        <fullName evidence="4">MFS transporter</fullName>
    </recommendedName>
</protein>
<dbReference type="RefSeq" id="WP_151599138.1">
    <property type="nucleotide sequence ID" value="NZ_WBMS02000053.1"/>
</dbReference>
<sequence>MPALSSSAVYLGTSLGAGLGGWVIGSSGPGALPIIAAACVLTAAALFGLPGRHTTRMHEPNAENRHVNV</sequence>
<evidence type="ECO:0000256" key="1">
    <source>
        <dbReference type="SAM" id="Phobius"/>
    </source>
</evidence>
<dbReference type="Proteomes" id="UP000462055">
    <property type="component" value="Unassembled WGS sequence"/>
</dbReference>
<accession>A0A6I4MT62</accession>
<keyword evidence="1" id="KW-0472">Membrane</keyword>
<organism evidence="2 3">
    <name type="scientific">Actinomadura physcomitrii</name>
    <dbReference type="NCBI Taxonomy" id="2650748"/>
    <lineage>
        <taxon>Bacteria</taxon>
        <taxon>Bacillati</taxon>
        <taxon>Actinomycetota</taxon>
        <taxon>Actinomycetes</taxon>
        <taxon>Streptosporangiales</taxon>
        <taxon>Thermomonosporaceae</taxon>
        <taxon>Actinomadura</taxon>
    </lineage>
</organism>
<gene>
    <name evidence="2" type="ORF">F8568_040535</name>
</gene>
<name>A0A6I4MT62_9ACTN</name>
<feature type="transmembrane region" description="Helical" evidence="1">
    <location>
        <begin position="31"/>
        <end position="49"/>
    </location>
</feature>
<keyword evidence="1" id="KW-1133">Transmembrane helix</keyword>